<reference evidence="2" key="1">
    <citation type="submission" date="2017-07" db="EMBL/GenBank/DDBJ databases">
        <title>Taro Niue Genome Assembly and Annotation.</title>
        <authorList>
            <person name="Atibalentja N."/>
            <person name="Keating K."/>
            <person name="Fields C.J."/>
        </authorList>
    </citation>
    <scope>NUCLEOTIDE SEQUENCE</scope>
    <source>
        <strain evidence="2">Niue_2</strain>
        <tissue evidence="2">Leaf</tissue>
    </source>
</reference>
<accession>A0A843TUD3</accession>
<name>A0A843TUD3_COLES</name>
<gene>
    <name evidence="2" type="ORF">Taro_005877</name>
</gene>
<dbReference type="AlphaFoldDB" id="A0A843TUD3"/>
<dbReference type="EMBL" id="NMUH01000171">
    <property type="protein sequence ID" value="MQL73527.1"/>
    <property type="molecule type" value="Genomic_DNA"/>
</dbReference>
<sequence length="115" mass="12631">MFLSTQRRKKLPQIGASSLLHSASTCADSSPWSRPKEINEHDGIPRRDSTLKAAKQVDATSDLLIGRRSSPRPSQEDAQIPPRSGLSVDVDHSPGSGKLLQCEEHLPVDHNGWTR</sequence>
<dbReference type="Proteomes" id="UP000652761">
    <property type="component" value="Unassembled WGS sequence"/>
</dbReference>
<protein>
    <submittedName>
        <fullName evidence="2">Uncharacterized protein</fullName>
    </submittedName>
</protein>
<feature type="region of interest" description="Disordered" evidence="1">
    <location>
        <begin position="1"/>
        <end position="115"/>
    </location>
</feature>
<keyword evidence="3" id="KW-1185">Reference proteome</keyword>
<evidence type="ECO:0000313" key="2">
    <source>
        <dbReference type="EMBL" id="MQL73527.1"/>
    </source>
</evidence>
<organism evidence="2 3">
    <name type="scientific">Colocasia esculenta</name>
    <name type="common">Wild taro</name>
    <name type="synonym">Arum esculentum</name>
    <dbReference type="NCBI Taxonomy" id="4460"/>
    <lineage>
        <taxon>Eukaryota</taxon>
        <taxon>Viridiplantae</taxon>
        <taxon>Streptophyta</taxon>
        <taxon>Embryophyta</taxon>
        <taxon>Tracheophyta</taxon>
        <taxon>Spermatophyta</taxon>
        <taxon>Magnoliopsida</taxon>
        <taxon>Liliopsida</taxon>
        <taxon>Araceae</taxon>
        <taxon>Aroideae</taxon>
        <taxon>Colocasieae</taxon>
        <taxon>Colocasia</taxon>
    </lineage>
</organism>
<comment type="caution">
    <text evidence="2">The sequence shown here is derived from an EMBL/GenBank/DDBJ whole genome shotgun (WGS) entry which is preliminary data.</text>
</comment>
<feature type="compositionally biased region" description="Basic residues" evidence="1">
    <location>
        <begin position="1"/>
        <end position="11"/>
    </location>
</feature>
<evidence type="ECO:0000313" key="3">
    <source>
        <dbReference type="Proteomes" id="UP000652761"/>
    </source>
</evidence>
<evidence type="ECO:0000256" key="1">
    <source>
        <dbReference type="SAM" id="MobiDB-lite"/>
    </source>
</evidence>
<feature type="compositionally biased region" description="Basic and acidic residues" evidence="1">
    <location>
        <begin position="34"/>
        <end position="50"/>
    </location>
</feature>
<proteinExistence type="predicted"/>
<feature type="compositionally biased region" description="Polar residues" evidence="1">
    <location>
        <begin position="15"/>
        <end position="32"/>
    </location>
</feature>